<dbReference type="AlphaFoldDB" id="A0A2H3SKJ8"/>
<sequence>MKCMRKEMWLDVDGMIEHRL</sequence>
<reference evidence="2" key="1">
    <citation type="submission" date="2016-09" db="EMBL/GenBank/DDBJ databases">
        <authorList>
            <person name="Guldener U."/>
        </authorList>
    </citation>
    <scope>NUCLEOTIDE SEQUENCE [LARGE SCALE GENOMIC DNA]</scope>
    <source>
        <strain evidence="2">V64-1</strain>
    </source>
</reference>
<dbReference type="EMBL" id="FMJY01000001">
    <property type="protein sequence ID" value="SCO76998.1"/>
    <property type="molecule type" value="Genomic_DNA"/>
</dbReference>
<dbReference type="Proteomes" id="UP000219369">
    <property type="component" value="Unassembled WGS sequence"/>
</dbReference>
<evidence type="ECO:0000313" key="1">
    <source>
        <dbReference type="EMBL" id="SCO76998.1"/>
    </source>
</evidence>
<proteinExistence type="predicted"/>
<gene>
    <name evidence="1" type="ORF">FRV6_01210</name>
</gene>
<protein>
    <submittedName>
        <fullName evidence="1">Uncharacterized protein</fullName>
    </submittedName>
</protein>
<organism evidence="1 2">
    <name type="scientific">Fusarium oxysporum</name>
    <name type="common">Fusarium vascular wilt</name>
    <dbReference type="NCBI Taxonomy" id="5507"/>
    <lineage>
        <taxon>Eukaryota</taxon>
        <taxon>Fungi</taxon>
        <taxon>Dikarya</taxon>
        <taxon>Ascomycota</taxon>
        <taxon>Pezizomycotina</taxon>
        <taxon>Sordariomycetes</taxon>
        <taxon>Hypocreomycetidae</taxon>
        <taxon>Hypocreales</taxon>
        <taxon>Nectriaceae</taxon>
        <taxon>Fusarium</taxon>
        <taxon>Fusarium oxysporum species complex</taxon>
    </lineage>
</organism>
<name>A0A2H3SKJ8_FUSOX</name>
<evidence type="ECO:0000313" key="2">
    <source>
        <dbReference type="Proteomes" id="UP000219369"/>
    </source>
</evidence>
<accession>A0A2H3SKJ8</accession>